<sequence>MVFPESRGGLWGRGLVAAGLYFAAVFWLALSLPFVGEEVGPTTDPDEIVGANFILLVSAIFLLAAAAVSRRWKVAWLISLTLLVLLIIIWTQVPSLISNWDYEGPRRF</sequence>
<name>A0ABY6I170_STRPE</name>
<dbReference type="EMBL" id="CP107567">
    <property type="protein sequence ID" value="UYQ60704.1"/>
    <property type="molecule type" value="Genomic_DNA"/>
</dbReference>
<keyword evidence="3" id="KW-1185">Reference proteome</keyword>
<protein>
    <recommendedName>
        <fullName evidence="4">ABC transporter permease</fullName>
    </recommendedName>
</protein>
<evidence type="ECO:0000313" key="2">
    <source>
        <dbReference type="EMBL" id="UYQ60704.1"/>
    </source>
</evidence>
<feature type="transmembrane region" description="Helical" evidence="1">
    <location>
        <begin position="74"/>
        <end position="93"/>
    </location>
</feature>
<dbReference type="RefSeq" id="WP_264241910.1">
    <property type="nucleotide sequence ID" value="NZ_CP107567.1"/>
</dbReference>
<keyword evidence="1" id="KW-0812">Transmembrane</keyword>
<gene>
    <name evidence="2" type="ORF">OGH68_03985</name>
</gene>
<accession>A0ABY6I170</accession>
<evidence type="ECO:0000313" key="3">
    <source>
        <dbReference type="Proteomes" id="UP001163878"/>
    </source>
</evidence>
<keyword evidence="1" id="KW-1133">Transmembrane helix</keyword>
<organism evidence="2 3">
    <name type="scientific">Streptomyces peucetius</name>
    <dbReference type="NCBI Taxonomy" id="1950"/>
    <lineage>
        <taxon>Bacteria</taxon>
        <taxon>Bacillati</taxon>
        <taxon>Actinomycetota</taxon>
        <taxon>Actinomycetes</taxon>
        <taxon>Kitasatosporales</taxon>
        <taxon>Streptomycetaceae</taxon>
        <taxon>Streptomyces</taxon>
    </lineage>
</organism>
<keyword evidence="1" id="KW-0472">Membrane</keyword>
<feature type="transmembrane region" description="Helical" evidence="1">
    <location>
        <begin position="48"/>
        <end position="67"/>
    </location>
</feature>
<reference evidence="2" key="1">
    <citation type="submission" date="2022-10" db="EMBL/GenBank/DDBJ databases">
        <title>Cytochrome P450 Catalyzes Benzene Ring Formation in the Biosynthesis of Trialkyl-Substituted Aromatic Polyketides.</title>
        <authorList>
            <person name="Zhao E."/>
            <person name="Ge H."/>
        </authorList>
    </citation>
    <scope>NUCLEOTIDE SEQUENCE</scope>
    <source>
        <strain evidence="2">NA0869</strain>
    </source>
</reference>
<evidence type="ECO:0000256" key="1">
    <source>
        <dbReference type="SAM" id="Phobius"/>
    </source>
</evidence>
<feature type="transmembrane region" description="Helical" evidence="1">
    <location>
        <begin position="12"/>
        <end position="36"/>
    </location>
</feature>
<proteinExistence type="predicted"/>
<evidence type="ECO:0008006" key="4">
    <source>
        <dbReference type="Google" id="ProtNLM"/>
    </source>
</evidence>
<dbReference type="Proteomes" id="UP001163878">
    <property type="component" value="Chromosome"/>
</dbReference>